<organism evidence="6 7">
    <name type="scientific">Streptomyces thermospinosisporus</name>
    <dbReference type="NCBI Taxonomy" id="161482"/>
    <lineage>
        <taxon>Bacteria</taxon>
        <taxon>Bacillati</taxon>
        <taxon>Actinomycetota</taxon>
        <taxon>Actinomycetes</taxon>
        <taxon>Kitasatosporales</taxon>
        <taxon>Streptomycetaceae</taxon>
        <taxon>Streptomyces</taxon>
    </lineage>
</organism>
<gene>
    <name evidence="6" type="ORF">GCM10009601_60070</name>
</gene>
<dbReference type="PANTHER" id="PTHR10696">
    <property type="entry name" value="GAMMA-BUTYROBETAINE HYDROXYLASE-RELATED"/>
    <property type="match status" value="1"/>
</dbReference>
<evidence type="ECO:0000256" key="3">
    <source>
        <dbReference type="ARBA" id="ARBA00023004"/>
    </source>
</evidence>
<name>A0ABN1Z7V1_9ACTN</name>
<dbReference type="InterPro" id="IPR050411">
    <property type="entry name" value="AlphaKG_dependent_hydroxylases"/>
</dbReference>
<sequence length="306" mass="33418">MAARIRGRRRRSCRRARLDPCPSAHCARPAADYGALRLRGTAVTAESFGQSVALGADAPLLEYVNRSTPRTRVRGQVLTSTEYRSDQAIHLHSEQSYAATWPAVLGFWCTTPASSGGETPLASTAQVLERLPADLVTRFQAHGVRYDRWYRPGLDVSWADTFQTEDRAEVDRLCAETGITTEWHDDGTVLHTVQIAQATHTQAATGSLVWLNQANLFHPAALPGEIAAAVRQLPADHLPRNASFGDGTLIPDSDIETINGTFTTCRWAEPWEQGDILLVDNTAVAHGHLPYRGERKVLVAMAGTAS</sequence>
<evidence type="ECO:0000313" key="6">
    <source>
        <dbReference type="EMBL" id="GAA1434895.1"/>
    </source>
</evidence>
<evidence type="ECO:0000256" key="4">
    <source>
        <dbReference type="ARBA" id="ARBA00023194"/>
    </source>
</evidence>
<dbReference type="Gene3D" id="3.60.130.10">
    <property type="entry name" value="Clavaminate synthase-like"/>
    <property type="match status" value="1"/>
</dbReference>
<comment type="caution">
    <text evidence="6">The sequence shown here is derived from an EMBL/GenBank/DDBJ whole genome shotgun (WGS) entry which is preliminary data.</text>
</comment>
<dbReference type="InterPro" id="IPR003819">
    <property type="entry name" value="TauD/TfdA-like"/>
</dbReference>
<keyword evidence="7" id="KW-1185">Reference proteome</keyword>
<evidence type="ECO:0000256" key="1">
    <source>
        <dbReference type="ARBA" id="ARBA00001954"/>
    </source>
</evidence>
<dbReference type="Proteomes" id="UP001500973">
    <property type="component" value="Unassembled WGS sequence"/>
</dbReference>
<keyword evidence="6" id="KW-0223">Dioxygenase</keyword>
<comment type="cofactor">
    <cofactor evidence="1">
        <name>Fe(2+)</name>
        <dbReference type="ChEBI" id="CHEBI:29033"/>
    </cofactor>
</comment>
<dbReference type="PANTHER" id="PTHR10696:SF56">
    <property type="entry name" value="TAUD_TFDA-LIKE DOMAIN-CONTAINING PROTEIN"/>
    <property type="match status" value="1"/>
</dbReference>
<dbReference type="SUPFAM" id="SSF51197">
    <property type="entry name" value="Clavaminate synthase-like"/>
    <property type="match status" value="1"/>
</dbReference>
<feature type="domain" description="TauD/TfdA-like" evidence="5">
    <location>
        <begin position="31"/>
        <end position="300"/>
    </location>
</feature>
<keyword evidence="4" id="KW-0045">Antibiotic biosynthesis</keyword>
<dbReference type="EMBL" id="BAAAIZ010000124">
    <property type="protein sequence ID" value="GAA1434895.1"/>
    <property type="molecule type" value="Genomic_DNA"/>
</dbReference>
<accession>A0ABN1Z7V1</accession>
<keyword evidence="3" id="KW-0408">Iron</keyword>
<dbReference type="GO" id="GO:0051213">
    <property type="term" value="F:dioxygenase activity"/>
    <property type="evidence" value="ECO:0007669"/>
    <property type="project" value="UniProtKB-KW"/>
</dbReference>
<protein>
    <submittedName>
        <fullName evidence="6">TauD/TfdA family dioxygenase</fullName>
    </submittedName>
</protein>
<dbReference type="RefSeq" id="WP_344016440.1">
    <property type="nucleotide sequence ID" value="NZ_BAAAIZ010000124.1"/>
</dbReference>
<reference evidence="6 7" key="1">
    <citation type="journal article" date="2019" name="Int. J. Syst. Evol. Microbiol.">
        <title>The Global Catalogue of Microorganisms (GCM) 10K type strain sequencing project: providing services to taxonomists for standard genome sequencing and annotation.</title>
        <authorList>
            <consortium name="The Broad Institute Genomics Platform"/>
            <consortium name="The Broad Institute Genome Sequencing Center for Infectious Disease"/>
            <person name="Wu L."/>
            <person name="Ma J."/>
        </authorList>
    </citation>
    <scope>NUCLEOTIDE SEQUENCE [LARGE SCALE GENOMIC DNA]</scope>
    <source>
        <strain evidence="6 7">JCM 11756</strain>
    </source>
</reference>
<evidence type="ECO:0000259" key="5">
    <source>
        <dbReference type="Pfam" id="PF02668"/>
    </source>
</evidence>
<dbReference type="Pfam" id="PF02668">
    <property type="entry name" value="TauD"/>
    <property type="match status" value="1"/>
</dbReference>
<proteinExistence type="predicted"/>
<dbReference type="InterPro" id="IPR042098">
    <property type="entry name" value="TauD-like_sf"/>
</dbReference>
<evidence type="ECO:0000313" key="7">
    <source>
        <dbReference type="Proteomes" id="UP001500973"/>
    </source>
</evidence>
<keyword evidence="2" id="KW-0560">Oxidoreductase</keyword>
<evidence type="ECO:0000256" key="2">
    <source>
        <dbReference type="ARBA" id="ARBA00023002"/>
    </source>
</evidence>